<proteinExistence type="predicted"/>
<keyword evidence="2" id="KW-1185">Reference proteome</keyword>
<reference evidence="1" key="1">
    <citation type="submission" date="2020-08" db="EMBL/GenBank/DDBJ databases">
        <title>Multicomponent nature underlies the extraordinary mechanical properties of spider dragline silk.</title>
        <authorList>
            <person name="Kono N."/>
            <person name="Nakamura H."/>
            <person name="Mori M."/>
            <person name="Yoshida Y."/>
            <person name="Ohtoshi R."/>
            <person name="Malay A.D."/>
            <person name="Moran D.A.P."/>
            <person name="Tomita M."/>
            <person name="Numata K."/>
            <person name="Arakawa K."/>
        </authorList>
    </citation>
    <scope>NUCLEOTIDE SEQUENCE</scope>
</reference>
<name>A0A8X6S4U1_TRICX</name>
<evidence type="ECO:0000313" key="1">
    <source>
        <dbReference type="EMBL" id="GFY02016.1"/>
    </source>
</evidence>
<sequence>MGVWTESQSSIPYLDNFDVGLGESGVLHSALWHGGDWLVDGIREAWLTCFIRMDRVTAEIRERFQQLQNLAQKYAFLRPEVMLSMDELNLDQALQDINKEFQLERVRLQAFVVATAPGCKKELISPQRFIWLGDEKGVNFSGDEKNSSSSSHSNFAFSIVRLFHIPNIVYQNIQENSQTTKLIKIKFRKKKVSLDVLTGDSLPERVVFHGSIVFNAVARSKKNC</sequence>
<protein>
    <submittedName>
        <fullName evidence="1">Uncharacterized protein</fullName>
    </submittedName>
</protein>
<comment type="caution">
    <text evidence="1">The sequence shown here is derived from an EMBL/GenBank/DDBJ whole genome shotgun (WGS) entry which is preliminary data.</text>
</comment>
<organism evidence="1 2">
    <name type="scientific">Trichonephila clavipes</name>
    <name type="common">Golden silk orbweaver</name>
    <name type="synonym">Nephila clavipes</name>
    <dbReference type="NCBI Taxonomy" id="2585209"/>
    <lineage>
        <taxon>Eukaryota</taxon>
        <taxon>Metazoa</taxon>
        <taxon>Ecdysozoa</taxon>
        <taxon>Arthropoda</taxon>
        <taxon>Chelicerata</taxon>
        <taxon>Arachnida</taxon>
        <taxon>Araneae</taxon>
        <taxon>Araneomorphae</taxon>
        <taxon>Entelegynae</taxon>
        <taxon>Araneoidea</taxon>
        <taxon>Nephilidae</taxon>
        <taxon>Trichonephila</taxon>
    </lineage>
</organism>
<dbReference type="EMBL" id="BMAU01021232">
    <property type="protein sequence ID" value="GFY02016.1"/>
    <property type="molecule type" value="Genomic_DNA"/>
</dbReference>
<evidence type="ECO:0000313" key="2">
    <source>
        <dbReference type="Proteomes" id="UP000887159"/>
    </source>
</evidence>
<dbReference type="AlphaFoldDB" id="A0A8X6S4U1"/>
<gene>
    <name evidence="1" type="primary">NCL1_25376</name>
    <name evidence="1" type="ORF">TNCV_5098771</name>
</gene>
<accession>A0A8X6S4U1</accession>
<dbReference type="Proteomes" id="UP000887159">
    <property type="component" value="Unassembled WGS sequence"/>
</dbReference>